<organism evidence="2 3">
    <name type="scientific">Mycosarcoma maydis</name>
    <name type="common">Corn smut fungus</name>
    <name type="synonym">Ustilago maydis</name>
    <dbReference type="NCBI Taxonomy" id="5270"/>
    <lineage>
        <taxon>Eukaryota</taxon>
        <taxon>Fungi</taxon>
        <taxon>Dikarya</taxon>
        <taxon>Basidiomycota</taxon>
        <taxon>Ustilaginomycotina</taxon>
        <taxon>Ustilaginomycetes</taxon>
        <taxon>Ustilaginales</taxon>
        <taxon>Ustilaginaceae</taxon>
        <taxon>Mycosarcoma</taxon>
    </lineage>
</organism>
<gene>
    <name evidence="2" type="ORF">UMAG_02604</name>
</gene>
<dbReference type="RefSeq" id="XP_011389006.1">
    <property type="nucleotide sequence ID" value="XM_011390704.1"/>
</dbReference>
<accession>A0A0D1C6M0</accession>
<sequence>MRNKSSEIETEMQDSRLCFTVHTARRCAMIRSARYGDRYRDVDAQRLGLDEETTTKALQACKLSKAASHHARGTNGETEHDNRAEQGSELFWQLLAHAQVEGVGSHSTTVVSRFKPHDDGAATRPPTPRSFALLGLSVSCSSANSILIVQLT</sequence>
<dbReference type="AlphaFoldDB" id="A0A0D1C6M0"/>
<feature type="region of interest" description="Disordered" evidence="1">
    <location>
        <begin position="65"/>
        <end position="84"/>
    </location>
</feature>
<dbReference type="VEuPathDB" id="FungiDB:UMAG_02604"/>
<dbReference type="InParanoid" id="A0A0D1C6M0"/>
<dbReference type="Proteomes" id="UP000000561">
    <property type="component" value="Chromosome 6"/>
</dbReference>
<evidence type="ECO:0000313" key="2">
    <source>
        <dbReference type="EMBL" id="KIS69257.1"/>
    </source>
</evidence>
<keyword evidence="3" id="KW-1185">Reference proteome</keyword>
<dbReference type="GeneID" id="23563316"/>
<protein>
    <submittedName>
        <fullName evidence="2">Uncharacterized protein</fullName>
    </submittedName>
</protein>
<dbReference type="EMBL" id="CM003145">
    <property type="protein sequence ID" value="KIS69257.1"/>
    <property type="molecule type" value="Genomic_DNA"/>
</dbReference>
<dbReference type="KEGG" id="uma:UMAG_02604"/>
<name>A0A0D1C6M0_MYCMD</name>
<reference evidence="2 3" key="1">
    <citation type="journal article" date="2006" name="Nature">
        <title>Insights from the genome of the biotrophic fungal plant pathogen Ustilago maydis.</title>
        <authorList>
            <person name="Kamper J."/>
            <person name="Kahmann R."/>
            <person name="Bolker M."/>
            <person name="Ma L.J."/>
            <person name="Brefort T."/>
            <person name="Saville B.J."/>
            <person name="Banuett F."/>
            <person name="Kronstad J.W."/>
            <person name="Gold S.E."/>
            <person name="Muller O."/>
            <person name="Perlin M.H."/>
            <person name="Wosten H.A."/>
            <person name="de Vries R."/>
            <person name="Ruiz-Herrera J."/>
            <person name="Reynaga-Pena C.G."/>
            <person name="Snetselaar K."/>
            <person name="McCann M."/>
            <person name="Perez-Martin J."/>
            <person name="Feldbrugge M."/>
            <person name="Basse C.W."/>
            <person name="Steinberg G."/>
            <person name="Ibeas J.I."/>
            <person name="Holloman W."/>
            <person name="Guzman P."/>
            <person name="Farman M."/>
            <person name="Stajich J.E."/>
            <person name="Sentandreu R."/>
            <person name="Gonzalez-Prieto J.M."/>
            <person name="Kennell J.C."/>
            <person name="Molina L."/>
            <person name="Schirawski J."/>
            <person name="Mendoza-Mendoza A."/>
            <person name="Greilinger D."/>
            <person name="Munch K."/>
            <person name="Rossel N."/>
            <person name="Scherer M."/>
            <person name="Vranes M."/>
            <person name="Ladendorf O."/>
            <person name="Vincon V."/>
            <person name="Fuchs U."/>
            <person name="Sandrock B."/>
            <person name="Meng S."/>
            <person name="Ho E.C."/>
            <person name="Cahill M.J."/>
            <person name="Boyce K.J."/>
            <person name="Klose J."/>
            <person name="Klosterman S.J."/>
            <person name="Deelstra H.J."/>
            <person name="Ortiz-Castellanos L."/>
            <person name="Li W."/>
            <person name="Sanchez-Alonso P."/>
            <person name="Schreier P.H."/>
            <person name="Hauser-Hahn I."/>
            <person name="Vaupel M."/>
            <person name="Koopmann E."/>
            <person name="Friedrich G."/>
            <person name="Voss H."/>
            <person name="Schluter T."/>
            <person name="Margolis J."/>
            <person name="Platt D."/>
            <person name="Swimmer C."/>
            <person name="Gnirke A."/>
            <person name="Chen F."/>
            <person name="Vysotskaia V."/>
            <person name="Mannhaupt G."/>
            <person name="Guldener U."/>
            <person name="Munsterkotter M."/>
            <person name="Haase D."/>
            <person name="Oesterheld M."/>
            <person name="Mewes H.W."/>
            <person name="Mauceli E.W."/>
            <person name="DeCaprio D."/>
            <person name="Wade C.M."/>
            <person name="Butler J."/>
            <person name="Young S."/>
            <person name="Jaffe D.B."/>
            <person name="Calvo S."/>
            <person name="Nusbaum C."/>
            <person name="Galagan J."/>
            <person name="Birren B.W."/>
        </authorList>
    </citation>
    <scope>NUCLEOTIDE SEQUENCE [LARGE SCALE GENOMIC DNA]</scope>
    <source>
        <strain evidence="3">DSM 14603 / FGSC 9021 / UM521</strain>
    </source>
</reference>
<evidence type="ECO:0000313" key="3">
    <source>
        <dbReference type="Proteomes" id="UP000000561"/>
    </source>
</evidence>
<evidence type="ECO:0000256" key="1">
    <source>
        <dbReference type="SAM" id="MobiDB-lite"/>
    </source>
</evidence>
<proteinExistence type="predicted"/>